<feature type="region of interest" description="Disordered" evidence="1">
    <location>
        <begin position="356"/>
        <end position="415"/>
    </location>
</feature>
<evidence type="ECO:0008006" key="4">
    <source>
        <dbReference type="Google" id="ProtNLM"/>
    </source>
</evidence>
<name>A0A194W197_CYTMA</name>
<gene>
    <name evidence="2" type="ORF">VM1G_06173</name>
</gene>
<keyword evidence="3" id="KW-1185">Reference proteome</keyword>
<protein>
    <recommendedName>
        <fullName evidence="4">RNA recognition motif-containing protein</fullName>
    </recommendedName>
</protein>
<evidence type="ECO:0000313" key="2">
    <source>
        <dbReference type="EMBL" id="KUI70229.1"/>
    </source>
</evidence>
<dbReference type="EMBL" id="CM003103">
    <property type="protein sequence ID" value="KUI70229.1"/>
    <property type="molecule type" value="Genomic_DNA"/>
</dbReference>
<feature type="compositionally biased region" description="Pro residues" evidence="1">
    <location>
        <begin position="361"/>
        <end position="374"/>
    </location>
</feature>
<sequence>MAVRPGEENVATLFGDVHYFYSPPTDNPPHHRFDKGSYVYLFENAYEGRARIEVANRPGSEDQDAFDGFLDRVHVTYSYRHHCMVSLLVGDVDGPEEWHLPTYDPRNENKYHYKLHSLDIYFWTQQDALSFVDGVRRVLPPNQVDVQDEPAPPPRHEQRQHSQSQVNPLVQRLENVALSESTIHRPPPQTNGSNGNIPSFAPPPVSAVSGGDDNDDANSATSPASFAPMAYNPAAPAAPEQIRHREKTPPPEDVDLHPLHARLVQDANTPFSPGLVSGLPSGLSPLSPGVPPPQFHPMPGAPNFPAPPVQTPGLPPPQGFGAQGHPGMMRAVTMPVHGSAPSPALQSPYGFGQFPASPGFASPPTPHQAPPPALPVGGVPGVSHSTHTPTPPPAALALASPGLPPPPPGGYSNYTYATQQGGGHGLNEYQVHQQAYRPTEGEVAVKYQPKKETRGRLEENAGRIERSVTGMLKKFEKKFG</sequence>
<feature type="compositionally biased region" description="Low complexity" evidence="1">
    <location>
        <begin position="227"/>
        <end position="239"/>
    </location>
</feature>
<reference evidence="2" key="1">
    <citation type="submission" date="2014-12" db="EMBL/GenBank/DDBJ databases">
        <title>Genome Sequence of Valsa Canker Pathogens Uncovers a Specific Adaption of Colonization on Woody Bark.</title>
        <authorList>
            <person name="Yin Z."/>
            <person name="Liu H."/>
            <person name="Gao X."/>
            <person name="Li Z."/>
            <person name="Song N."/>
            <person name="Ke X."/>
            <person name="Dai Q."/>
            <person name="Wu Y."/>
            <person name="Sun Y."/>
            <person name="Xu J.-R."/>
            <person name="Kang Z.K."/>
            <person name="Wang L."/>
            <person name="Huang L."/>
        </authorList>
    </citation>
    <scope>NUCLEOTIDE SEQUENCE [LARGE SCALE GENOMIC DNA]</scope>
    <source>
        <strain evidence="2">03-8</strain>
    </source>
</reference>
<dbReference type="Proteomes" id="UP000078559">
    <property type="component" value="Chromosome 6"/>
</dbReference>
<dbReference type="AlphaFoldDB" id="A0A194W197"/>
<feature type="region of interest" description="Disordered" evidence="1">
    <location>
        <begin position="143"/>
        <end position="167"/>
    </location>
</feature>
<accession>A0A194W197</accession>
<proteinExistence type="predicted"/>
<organism evidence="2 3">
    <name type="scientific">Cytospora mali</name>
    <name type="common">Apple Valsa canker fungus</name>
    <name type="synonym">Valsa mali</name>
    <dbReference type="NCBI Taxonomy" id="578113"/>
    <lineage>
        <taxon>Eukaryota</taxon>
        <taxon>Fungi</taxon>
        <taxon>Dikarya</taxon>
        <taxon>Ascomycota</taxon>
        <taxon>Pezizomycotina</taxon>
        <taxon>Sordariomycetes</taxon>
        <taxon>Sordariomycetidae</taxon>
        <taxon>Diaporthales</taxon>
        <taxon>Cytosporaceae</taxon>
        <taxon>Cytospora</taxon>
    </lineage>
</organism>
<feature type="region of interest" description="Disordered" evidence="1">
    <location>
        <begin position="182"/>
        <end position="256"/>
    </location>
</feature>
<evidence type="ECO:0000256" key="1">
    <source>
        <dbReference type="SAM" id="MobiDB-lite"/>
    </source>
</evidence>
<evidence type="ECO:0000313" key="3">
    <source>
        <dbReference type="Proteomes" id="UP000078559"/>
    </source>
</evidence>
<feature type="compositionally biased region" description="Low complexity" evidence="1">
    <location>
        <begin position="375"/>
        <end position="388"/>
    </location>
</feature>
<dbReference type="OrthoDB" id="5408296at2759"/>
<feature type="compositionally biased region" description="Basic and acidic residues" evidence="1">
    <location>
        <begin position="241"/>
        <end position="256"/>
    </location>
</feature>